<comment type="similarity">
    <text evidence="1 7">Belongs to the RecO family.</text>
</comment>
<keyword evidence="4 7" id="KW-0233">DNA recombination</keyword>
<gene>
    <name evidence="7 9" type="primary">recO</name>
    <name evidence="9" type="ORF">ENV41_04375</name>
</gene>
<dbReference type="Gene3D" id="6.20.220.20">
    <property type="entry name" value="Recombination protein O, zinc-binding domain"/>
    <property type="match status" value="1"/>
</dbReference>
<dbReference type="NCBIfam" id="TIGR00613">
    <property type="entry name" value="reco"/>
    <property type="match status" value="1"/>
</dbReference>
<dbReference type="SUPFAM" id="SSF57863">
    <property type="entry name" value="ArfGap/RecO-like zinc finger"/>
    <property type="match status" value="1"/>
</dbReference>
<feature type="domain" description="DNA replication/recombination mediator RecO N-terminal" evidence="8">
    <location>
        <begin position="1"/>
        <end position="79"/>
    </location>
</feature>
<dbReference type="InterPro" id="IPR003717">
    <property type="entry name" value="RecO"/>
</dbReference>
<evidence type="ECO:0000313" key="9">
    <source>
        <dbReference type="EMBL" id="HFZ09350.1"/>
    </source>
</evidence>
<dbReference type="EMBL" id="DTGG01000132">
    <property type="protein sequence ID" value="HFZ09350.1"/>
    <property type="molecule type" value="Genomic_DNA"/>
</dbReference>
<protein>
    <recommendedName>
        <fullName evidence="2 7">DNA repair protein RecO</fullName>
    </recommendedName>
    <alternativeName>
        <fullName evidence="6 7">Recombination protein O</fullName>
    </alternativeName>
</protein>
<dbReference type="GO" id="GO:0006310">
    <property type="term" value="P:DNA recombination"/>
    <property type="evidence" value="ECO:0007669"/>
    <property type="project" value="UniProtKB-UniRule"/>
</dbReference>
<dbReference type="Pfam" id="PF11967">
    <property type="entry name" value="RecO_N"/>
    <property type="match status" value="1"/>
</dbReference>
<name>A0A7V3JAL7_UNCC3</name>
<evidence type="ECO:0000256" key="6">
    <source>
        <dbReference type="ARBA" id="ARBA00033409"/>
    </source>
</evidence>
<keyword evidence="3 7" id="KW-0227">DNA damage</keyword>
<dbReference type="SUPFAM" id="SSF50249">
    <property type="entry name" value="Nucleic acid-binding proteins"/>
    <property type="match status" value="1"/>
</dbReference>
<dbReference type="Gene3D" id="2.40.50.140">
    <property type="entry name" value="Nucleic acid-binding proteins"/>
    <property type="match status" value="1"/>
</dbReference>
<dbReference type="InterPro" id="IPR022572">
    <property type="entry name" value="DNA_rep/recomb_RecO_N"/>
</dbReference>
<dbReference type="GO" id="GO:0006302">
    <property type="term" value="P:double-strand break repair"/>
    <property type="evidence" value="ECO:0007669"/>
    <property type="project" value="TreeGrafter"/>
</dbReference>
<dbReference type="InterPro" id="IPR037278">
    <property type="entry name" value="ARFGAP/RecO"/>
</dbReference>
<dbReference type="HAMAP" id="MF_00201">
    <property type="entry name" value="RecO"/>
    <property type="match status" value="1"/>
</dbReference>
<evidence type="ECO:0000256" key="3">
    <source>
        <dbReference type="ARBA" id="ARBA00022763"/>
    </source>
</evidence>
<dbReference type="InterPro" id="IPR042242">
    <property type="entry name" value="RecO_C"/>
</dbReference>
<evidence type="ECO:0000256" key="4">
    <source>
        <dbReference type="ARBA" id="ARBA00023172"/>
    </source>
</evidence>
<dbReference type="Pfam" id="PF02565">
    <property type="entry name" value="RecO_C"/>
    <property type="match status" value="1"/>
</dbReference>
<sequence length="226" mass="26610">MLKKNRAIILRTDDFMETSLILSAITKEDGMMKFLAKGAKRLKSPLRMSFELFSESELIFYYKPEREFNIVKEGKILKRFPGIYENYSKYELASKVSQFLIKTIPQGSGQESYEELRNFLRFLDKAERINPLLYGFFVVRYLQREGLLPQFESCQRCKQRKADYFLEELKISVCRSCLENGEIGVPIDDGTRAEINFILSKDWKELNNLELREQTKKLLLLIGERL</sequence>
<comment type="function">
    <text evidence="7">Involved in DNA repair and RecF pathway recombination.</text>
</comment>
<evidence type="ECO:0000256" key="5">
    <source>
        <dbReference type="ARBA" id="ARBA00023204"/>
    </source>
</evidence>
<evidence type="ECO:0000256" key="1">
    <source>
        <dbReference type="ARBA" id="ARBA00007452"/>
    </source>
</evidence>
<keyword evidence="5 7" id="KW-0234">DNA repair</keyword>
<dbReference type="PANTHER" id="PTHR33991">
    <property type="entry name" value="DNA REPAIR PROTEIN RECO"/>
    <property type="match status" value="1"/>
</dbReference>
<organism evidence="9">
    <name type="scientific">candidate division CPR3 bacterium</name>
    <dbReference type="NCBI Taxonomy" id="2268181"/>
    <lineage>
        <taxon>Bacteria</taxon>
        <taxon>Bacteria division CPR3</taxon>
    </lineage>
</organism>
<evidence type="ECO:0000259" key="8">
    <source>
        <dbReference type="Pfam" id="PF11967"/>
    </source>
</evidence>
<comment type="caution">
    <text evidence="9">The sequence shown here is derived from an EMBL/GenBank/DDBJ whole genome shotgun (WGS) entry which is preliminary data.</text>
</comment>
<dbReference type="PANTHER" id="PTHR33991:SF1">
    <property type="entry name" value="DNA REPAIR PROTEIN RECO"/>
    <property type="match status" value="1"/>
</dbReference>
<accession>A0A7V3JAL7</accession>
<dbReference type="InterPro" id="IPR012340">
    <property type="entry name" value="NA-bd_OB-fold"/>
</dbReference>
<dbReference type="Gene3D" id="1.20.1440.120">
    <property type="entry name" value="Recombination protein O, C-terminal domain"/>
    <property type="match status" value="1"/>
</dbReference>
<evidence type="ECO:0000256" key="7">
    <source>
        <dbReference type="HAMAP-Rule" id="MF_00201"/>
    </source>
</evidence>
<proteinExistence type="inferred from homology"/>
<reference evidence="9" key="1">
    <citation type="journal article" date="2020" name="mSystems">
        <title>Genome- and Community-Level Interaction Insights into Carbon Utilization and Element Cycling Functions of Hydrothermarchaeota in Hydrothermal Sediment.</title>
        <authorList>
            <person name="Zhou Z."/>
            <person name="Liu Y."/>
            <person name="Xu W."/>
            <person name="Pan J."/>
            <person name="Luo Z.H."/>
            <person name="Li M."/>
        </authorList>
    </citation>
    <scope>NUCLEOTIDE SEQUENCE [LARGE SCALE GENOMIC DNA]</scope>
    <source>
        <strain evidence="9">SpSt-757</strain>
    </source>
</reference>
<evidence type="ECO:0000256" key="2">
    <source>
        <dbReference type="ARBA" id="ARBA00021310"/>
    </source>
</evidence>
<dbReference type="GO" id="GO:0043590">
    <property type="term" value="C:bacterial nucleoid"/>
    <property type="evidence" value="ECO:0007669"/>
    <property type="project" value="TreeGrafter"/>
</dbReference>
<dbReference type="AlphaFoldDB" id="A0A7V3JAL7"/>